<dbReference type="InterPro" id="IPR010288">
    <property type="entry name" value="EcsB_ABC"/>
</dbReference>
<feature type="transmembrane region" description="Helical" evidence="1">
    <location>
        <begin position="362"/>
        <end position="381"/>
    </location>
</feature>
<feature type="transmembrane region" description="Helical" evidence="1">
    <location>
        <begin position="174"/>
        <end position="194"/>
    </location>
</feature>
<dbReference type="EMBL" id="LKPO01000004">
    <property type="protein sequence ID" value="OLF96733.1"/>
    <property type="molecule type" value="Genomic_DNA"/>
</dbReference>
<feature type="transmembrane region" description="Helical" evidence="1">
    <location>
        <begin position="132"/>
        <end position="154"/>
    </location>
</feature>
<name>A0A7Z1B4Z6_9BACI</name>
<evidence type="ECO:0000313" key="2">
    <source>
        <dbReference type="EMBL" id="OLF96733.1"/>
    </source>
</evidence>
<feature type="transmembrane region" description="Helical" evidence="1">
    <location>
        <begin position="102"/>
        <end position="126"/>
    </location>
</feature>
<keyword evidence="1" id="KW-1133">Transmembrane helix</keyword>
<evidence type="ECO:0000313" key="3">
    <source>
        <dbReference type="Proteomes" id="UP000185604"/>
    </source>
</evidence>
<feature type="transmembrane region" description="Helical" evidence="1">
    <location>
        <begin position="21"/>
        <end position="47"/>
    </location>
</feature>
<gene>
    <name evidence="2" type="ORF">B4121_0944</name>
</gene>
<feature type="transmembrane region" description="Helical" evidence="1">
    <location>
        <begin position="295"/>
        <end position="325"/>
    </location>
</feature>
<reference evidence="2 3" key="1">
    <citation type="journal article" date="2016" name="Front. Microbiol.">
        <title>High-Level Heat Resistance of Spores of Bacillus amyloliquefaciens and Bacillus licheniformis Results from the Presence of a spoVA Operon in a Tn1546 Transposon.</title>
        <authorList>
            <person name="Berendsen E.M."/>
            <person name="Koning R.A."/>
            <person name="Boekhorst J."/>
            <person name="de Jong A."/>
            <person name="Kuipers O.P."/>
            <person name="Wells-Bennik M.H."/>
        </authorList>
    </citation>
    <scope>NUCLEOTIDE SEQUENCE [LARGE SCALE GENOMIC DNA]</scope>
    <source>
        <strain evidence="2 3">B4121</strain>
    </source>
</reference>
<accession>A0A7Z1B4Z6</accession>
<proteinExistence type="predicted"/>
<feature type="transmembrane region" description="Helical" evidence="1">
    <location>
        <begin position="200"/>
        <end position="220"/>
    </location>
</feature>
<feature type="transmembrane region" description="Helical" evidence="1">
    <location>
        <begin position="59"/>
        <end position="81"/>
    </location>
</feature>
<protein>
    <submittedName>
        <fullName evidence="2">Protein ecsB</fullName>
    </submittedName>
</protein>
<dbReference type="RefSeq" id="WP_075212775.1">
    <property type="nucleotide sequence ID" value="NZ_CP126091.1"/>
</dbReference>
<dbReference type="Proteomes" id="UP000185604">
    <property type="component" value="Unassembled WGS sequence"/>
</dbReference>
<keyword evidence="1" id="KW-0812">Transmembrane</keyword>
<sequence length="386" mass="44373">MSGRALFISRLKADCLYQLRIIKLVIDWTVALYIVLPAAGIGVYQYIKWLNGGSFDNGWQAGLIVLAPAVFTLFGSVRTFLMEADQLYLLQKKTLVLDMKRCGYLYCLFIQFCKWLLAAAVFTPLFVRQFGIELPACLAVFFFYFCLNSLITVLKRRNIGWQYKLKHRVLNAGLIFFVWLSACAVVLLFSWPVVILSGMVLSAAALKTACGTLGNMYLFYEEVEFDNRRKLRLAKFFLSLNLDGSVPKQGKRGAKRPRLFFKKSRNIFKARTVQNGLKEIFFKVMLRHPDYKRQLMQMIGIFTALIMVGPIWMKAGALLVFAFAYRSLLSVHFDKVMERVFLLGADKESDAFYEARRNSIDWFFYPGLIWCCLVIALSLMLKTPSF</sequence>
<evidence type="ECO:0000256" key="1">
    <source>
        <dbReference type="SAM" id="Phobius"/>
    </source>
</evidence>
<dbReference type="GO" id="GO:0016020">
    <property type="term" value="C:membrane"/>
    <property type="evidence" value="ECO:0007669"/>
    <property type="project" value="InterPro"/>
</dbReference>
<dbReference type="AlphaFoldDB" id="A0A7Z1B4Z6"/>
<organism evidence="2 3">
    <name type="scientific">Bacillus paralicheniformis</name>
    <dbReference type="NCBI Taxonomy" id="1648923"/>
    <lineage>
        <taxon>Bacteria</taxon>
        <taxon>Bacillati</taxon>
        <taxon>Bacillota</taxon>
        <taxon>Bacilli</taxon>
        <taxon>Bacillales</taxon>
        <taxon>Bacillaceae</taxon>
        <taxon>Bacillus</taxon>
    </lineage>
</organism>
<dbReference type="Pfam" id="PF05975">
    <property type="entry name" value="EcsB"/>
    <property type="match status" value="1"/>
</dbReference>
<keyword evidence="1" id="KW-0472">Membrane</keyword>
<comment type="caution">
    <text evidence="2">The sequence shown here is derived from an EMBL/GenBank/DDBJ whole genome shotgun (WGS) entry which is preliminary data.</text>
</comment>